<reference evidence="4" key="1">
    <citation type="submission" date="2023-05" db="EMBL/GenBank/DDBJ databases">
        <title>Genome and transcriptome analyses reveal genes involved in the formation of fine ridges on petal epidermal cells in Hibiscus trionum.</title>
        <authorList>
            <person name="Koshimizu S."/>
            <person name="Masuda S."/>
            <person name="Ishii T."/>
            <person name="Shirasu K."/>
            <person name="Hoshino A."/>
            <person name="Arita M."/>
        </authorList>
    </citation>
    <scope>NUCLEOTIDE SEQUENCE</scope>
    <source>
        <strain evidence="4">Hamamatsu line</strain>
    </source>
</reference>
<organism evidence="4 5">
    <name type="scientific">Hibiscus trionum</name>
    <name type="common">Flower of an hour</name>
    <dbReference type="NCBI Taxonomy" id="183268"/>
    <lineage>
        <taxon>Eukaryota</taxon>
        <taxon>Viridiplantae</taxon>
        <taxon>Streptophyta</taxon>
        <taxon>Embryophyta</taxon>
        <taxon>Tracheophyta</taxon>
        <taxon>Spermatophyta</taxon>
        <taxon>Magnoliopsida</taxon>
        <taxon>eudicotyledons</taxon>
        <taxon>Gunneridae</taxon>
        <taxon>Pentapetalae</taxon>
        <taxon>rosids</taxon>
        <taxon>malvids</taxon>
        <taxon>Malvales</taxon>
        <taxon>Malvaceae</taxon>
        <taxon>Malvoideae</taxon>
        <taxon>Hibiscus</taxon>
    </lineage>
</organism>
<protein>
    <submittedName>
        <fullName evidence="4">PSI-INTERACTING ROOT-CELL ENRICHED 3</fullName>
    </submittedName>
</protein>
<dbReference type="Proteomes" id="UP001165190">
    <property type="component" value="Unassembled WGS sequence"/>
</dbReference>
<proteinExistence type="predicted"/>
<evidence type="ECO:0000256" key="1">
    <source>
        <dbReference type="SAM" id="Phobius"/>
    </source>
</evidence>
<feature type="signal peptide" evidence="2">
    <location>
        <begin position="1"/>
        <end position="23"/>
    </location>
</feature>
<dbReference type="OrthoDB" id="1906194at2759"/>
<feature type="chain" id="PRO_5040874127" evidence="2">
    <location>
        <begin position="24"/>
        <end position="207"/>
    </location>
</feature>
<keyword evidence="1" id="KW-0812">Transmembrane</keyword>
<gene>
    <name evidence="4" type="ORF">HRI_003301500</name>
</gene>
<evidence type="ECO:0000259" key="3">
    <source>
        <dbReference type="Pfam" id="PF24867"/>
    </source>
</evidence>
<accession>A0A9W7IJM5</accession>
<evidence type="ECO:0000313" key="5">
    <source>
        <dbReference type="Proteomes" id="UP001165190"/>
    </source>
</evidence>
<feature type="transmembrane region" description="Helical" evidence="1">
    <location>
        <begin position="170"/>
        <end position="192"/>
    </location>
</feature>
<feature type="transmembrane region" description="Helical" evidence="1">
    <location>
        <begin position="69"/>
        <end position="91"/>
    </location>
</feature>
<sequence length="207" mass="23360">MSGPLTLMHLSCLAVMIIVAASGVVSPWDLAFVVFSIIYMFLLFKVAFPRTVPPKYSMVLDPRNKILRKYMTVSAYIGLYFPVAYIFHGILGGDSHAMKAAGPHLFLVTSQVFMEGVAFSDRFSIPIGVYIPVLYNSRRIFTLVDWMRSEFSEVDNESGVSGIRVYVGRVIALANMAFWCFNLFGFLLPVYLPRAFKVYYSESKVKD</sequence>
<dbReference type="Pfam" id="PF24867">
    <property type="entry name" value="DUF7733"/>
    <property type="match status" value="1"/>
</dbReference>
<keyword evidence="1" id="KW-0472">Membrane</keyword>
<feature type="domain" description="DUF7733" evidence="3">
    <location>
        <begin position="6"/>
        <end position="200"/>
    </location>
</feature>
<evidence type="ECO:0000256" key="2">
    <source>
        <dbReference type="SAM" id="SignalP"/>
    </source>
</evidence>
<evidence type="ECO:0000313" key="4">
    <source>
        <dbReference type="EMBL" id="GMI96322.1"/>
    </source>
</evidence>
<dbReference type="AlphaFoldDB" id="A0A9W7IJM5"/>
<keyword evidence="5" id="KW-1185">Reference proteome</keyword>
<keyword evidence="1" id="KW-1133">Transmembrane helix</keyword>
<dbReference type="EMBL" id="BSYR01000028">
    <property type="protein sequence ID" value="GMI96322.1"/>
    <property type="molecule type" value="Genomic_DNA"/>
</dbReference>
<feature type="transmembrane region" description="Helical" evidence="1">
    <location>
        <begin position="30"/>
        <end position="48"/>
    </location>
</feature>
<name>A0A9W7IJM5_HIBTR</name>
<dbReference type="InterPro" id="IPR056635">
    <property type="entry name" value="DUF7733"/>
</dbReference>
<comment type="caution">
    <text evidence="4">The sequence shown here is derived from an EMBL/GenBank/DDBJ whole genome shotgun (WGS) entry which is preliminary data.</text>
</comment>
<dbReference type="PANTHER" id="PTHR33829:SF1">
    <property type="entry name" value="TRANSMEMBRANE PROTEIN"/>
    <property type="match status" value="1"/>
</dbReference>
<dbReference type="PANTHER" id="PTHR33829">
    <property type="entry name" value="OSJNBA0044M19.10 PROTEIN"/>
    <property type="match status" value="1"/>
</dbReference>
<keyword evidence="2" id="KW-0732">Signal</keyword>